<dbReference type="PANTHER" id="PTHR37042:SF4">
    <property type="entry name" value="OUTER MEMBRANE PROTEIN RV1973"/>
    <property type="match status" value="1"/>
</dbReference>
<protein>
    <recommendedName>
        <fullName evidence="5">Mce-associated membrane protein</fullName>
    </recommendedName>
</protein>
<keyword evidence="2" id="KW-0472">Membrane</keyword>
<dbReference type="EMBL" id="JACIFP010000001">
    <property type="protein sequence ID" value="MBB4134954.1"/>
    <property type="molecule type" value="Genomic_DNA"/>
</dbReference>
<sequence length="161" mass="16983">MSRRSAASAVAACAVIVAVVFGALAGLAHRSPDEPRREPAQAAAAAVTALMTFAPGDSDESRRGVEGHLTGVLAADYARRGPDVVFPSAVASKVTMTVDVTDAGVVDEQERSARVLVFADQTVVVGEHRDVPSHTGIARWAWMTRVEGHWLMARLTPVSPQ</sequence>
<keyword evidence="4" id="KW-1185">Reference proteome</keyword>
<comment type="subcellular location">
    <subcellularLocation>
        <location evidence="1">Membrane</location>
    </subcellularLocation>
</comment>
<name>A0A840EXB0_9ACTN</name>
<dbReference type="PANTHER" id="PTHR37042">
    <property type="entry name" value="OUTER MEMBRANE PROTEIN RV1973"/>
    <property type="match status" value="1"/>
</dbReference>
<evidence type="ECO:0000256" key="2">
    <source>
        <dbReference type="ARBA" id="ARBA00023136"/>
    </source>
</evidence>
<evidence type="ECO:0000313" key="4">
    <source>
        <dbReference type="Proteomes" id="UP000551501"/>
    </source>
</evidence>
<dbReference type="AlphaFoldDB" id="A0A840EXB0"/>
<organism evidence="3 4">
    <name type="scientific">Gordonia humi</name>
    <dbReference type="NCBI Taxonomy" id="686429"/>
    <lineage>
        <taxon>Bacteria</taxon>
        <taxon>Bacillati</taxon>
        <taxon>Actinomycetota</taxon>
        <taxon>Actinomycetes</taxon>
        <taxon>Mycobacteriales</taxon>
        <taxon>Gordoniaceae</taxon>
        <taxon>Gordonia</taxon>
    </lineage>
</organism>
<evidence type="ECO:0000313" key="3">
    <source>
        <dbReference type="EMBL" id="MBB4134954.1"/>
    </source>
</evidence>
<proteinExistence type="predicted"/>
<accession>A0A840EXB0</accession>
<evidence type="ECO:0000256" key="1">
    <source>
        <dbReference type="ARBA" id="ARBA00004370"/>
    </source>
</evidence>
<reference evidence="3 4" key="1">
    <citation type="submission" date="2020-08" db="EMBL/GenBank/DDBJ databases">
        <title>Sequencing the genomes of 1000 actinobacteria strains.</title>
        <authorList>
            <person name="Klenk H.-P."/>
        </authorList>
    </citation>
    <scope>NUCLEOTIDE SEQUENCE [LARGE SCALE GENOMIC DNA]</scope>
    <source>
        <strain evidence="3 4">DSM 45298</strain>
    </source>
</reference>
<comment type="caution">
    <text evidence="3">The sequence shown here is derived from an EMBL/GenBank/DDBJ whole genome shotgun (WGS) entry which is preliminary data.</text>
</comment>
<dbReference type="RefSeq" id="WP_183370067.1">
    <property type="nucleotide sequence ID" value="NZ_BAABHL010000037.1"/>
</dbReference>
<evidence type="ECO:0008006" key="5">
    <source>
        <dbReference type="Google" id="ProtNLM"/>
    </source>
</evidence>
<gene>
    <name evidence="3" type="ORF">BKA16_001506</name>
</gene>
<dbReference type="GO" id="GO:0016020">
    <property type="term" value="C:membrane"/>
    <property type="evidence" value="ECO:0007669"/>
    <property type="project" value="UniProtKB-SubCell"/>
</dbReference>
<dbReference type="Proteomes" id="UP000551501">
    <property type="component" value="Unassembled WGS sequence"/>
</dbReference>